<keyword evidence="4 8" id="KW-0479">Metal-binding</keyword>
<dbReference type="NCBIfam" id="TIGR00329">
    <property type="entry name" value="gcp_kae1"/>
    <property type="match status" value="1"/>
</dbReference>
<dbReference type="InterPro" id="IPR017861">
    <property type="entry name" value="KAE1/TsaD"/>
</dbReference>
<evidence type="ECO:0000313" key="10">
    <source>
        <dbReference type="EMBL" id="KRL64426.1"/>
    </source>
</evidence>
<dbReference type="InterPro" id="IPR043129">
    <property type="entry name" value="ATPase_NBD"/>
</dbReference>
<keyword evidence="6 8" id="KW-0012">Acyltransferase</keyword>
<keyword evidence="2 8" id="KW-0808">Transferase</keyword>
<evidence type="ECO:0000256" key="1">
    <source>
        <dbReference type="ARBA" id="ARBA00022490"/>
    </source>
</evidence>
<dbReference type="InterPro" id="IPR000905">
    <property type="entry name" value="Gcp-like_dom"/>
</dbReference>
<dbReference type="PATRIC" id="fig|1423739.3.peg.985"/>
<dbReference type="Gene3D" id="3.30.420.40">
    <property type="match status" value="2"/>
</dbReference>
<feature type="binding site" evidence="8">
    <location>
        <position position="179"/>
    </location>
    <ligand>
        <name>substrate</name>
    </ligand>
</feature>
<organism evidence="10 11">
    <name type="scientific">Lentilactobacillus diolivorans DSM 14421</name>
    <dbReference type="NCBI Taxonomy" id="1423739"/>
    <lineage>
        <taxon>Bacteria</taxon>
        <taxon>Bacillati</taxon>
        <taxon>Bacillota</taxon>
        <taxon>Bacilli</taxon>
        <taxon>Lactobacillales</taxon>
        <taxon>Lactobacillaceae</taxon>
        <taxon>Lentilactobacillus</taxon>
    </lineage>
</organism>
<feature type="binding site" evidence="8">
    <location>
        <position position="285"/>
    </location>
    <ligand>
        <name>substrate</name>
    </ligand>
</feature>
<comment type="cofactor">
    <cofactor evidence="8">
        <name>Fe(2+)</name>
        <dbReference type="ChEBI" id="CHEBI:29033"/>
    </cofactor>
    <text evidence="8">Binds 1 Fe(2+) ion per subunit.</text>
</comment>
<dbReference type="GO" id="GO:0061711">
    <property type="term" value="F:tRNA N(6)-L-threonylcarbamoyladenine synthase activity"/>
    <property type="evidence" value="ECO:0007669"/>
    <property type="project" value="UniProtKB-EC"/>
</dbReference>
<dbReference type="STRING" id="1423739.FC85_GL000936"/>
<comment type="subcellular location">
    <subcellularLocation>
        <location evidence="8">Cytoplasm</location>
    </subcellularLocation>
</comment>
<protein>
    <recommendedName>
        <fullName evidence="8">tRNA N6-adenosine threonylcarbamoyltransferase</fullName>
        <ecNumber evidence="8">2.3.1.234</ecNumber>
    </recommendedName>
    <alternativeName>
        <fullName evidence="8">N6-L-threonylcarbamoyladenine synthase</fullName>
        <shortName evidence="8">t(6)A synthase</shortName>
    </alternativeName>
    <alternativeName>
        <fullName evidence="8">t(6)A37 threonylcarbamoyladenosine biosynthesis protein TsaD</fullName>
    </alternativeName>
    <alternativeName>
        <fullName evidence="8">tRNA threonylcarbamoyladenosine biosynthesis protein TsaD</fullName>
    </alternativeName>
</protein>
<dbReference type="FunFam" id="3.30.420.40:FF:000012">
    <property type="entry name" value="tRNA N6-adenosine threonylcarbamoyltransferase"/>
    <property type="match status" value="1"/>
</dbReference>
<comment type="catalytic activity">
    <reaction evidence="7 8">
        <text>L-threonylcarbamoyladenylate + adenosine(37) in tRNA = N(6)-L-threonylcarbamoyladenosine(37) in tRNA + AMP + H(+)</text>
        <dbReference type="Rhea" id="RHEA:37059"/>
        <dbReference type="Rhea" id="RHEA-COMP:10162"/>
        <dbReference type="Rhea" id="RHEA-COMP:10163"/>
        <dbReference type="ChEBI" id="CHEBI:15378"/>
        <dbReference type="ChEBI" id="CHEBI:73682"/>
        <dbReference type="ChEBI" id="CHEBI:74411"/>
        <dbReference type="ChEBI" id="CHEBI:74418"/>
        <dbReference type="ChEBI" id="CHEBI:456215"/>
        <dbReference type="EC" id="2.3.1.234"/>
    </reaction>
</comment>
<comment type="function">
    <text evidence="8">Required for the formation of a threonylcarbamoyl group on adenosine at position 37 (t(6)A37) in tRNAs that read codons beginning with adenine. Is involved in the transfer of the threonylcarbamoyl moiety of threonylcarbamoyl-AMP (TC-AMP) to the N6 group of A37, together with TsaE and TsaB. TsaD likely plays a direct catalytic role in this reaction.</text>
</comment>
<evidence type="ECO:0000256" key="8">
    <source>
        <dbReference type="HAMAP-Rule" id="MF_01445"/>
    </source>
</evidence>
<gene>
    <name evidence="8" type="primary">tsaD</name>
    <name evidence="10" type="ORF">FC85_GL000936</name>
</gene>
<feature type="domain" description="Gcp-like" evidence="9">
    <location>
        <begin position="36"/>
        <end position="320"/>
    </location>
</feature>
<evidence type="ECO:0000256" key="6">
    <source>
        <dbReference type="ARBA" id="ARBA00023315"/>
    </source>
</evidence>
<keyword evidence="3 8" id="KW-0819">tRNA processing</keyword>
<evidence type="ECO:0000313" key="11">
    <source>
        <dbReference type="Proteomes" id="UP000052013"/>
    </source>
</evidence>
<accession>A0A0R1SCU2</accession>
<feature type="binding site" evidence="8">
    <location>
        <position position="124"/>
    </location>
    <ligand>
        <name>Fe cation</name>
        <dbReference type="ChEBI" id="CHEBI:24875"/>
    </ligand>
</feature>
<dbReference type="GO" id="GO:0005506">
    <property type="term" value="F:iron ion binding"/>
    <property type="evidence" value="ECO:0007669"/>
    <property type="project" value="UniProtKB-UniRule"/>
</dbReference>
<dbReference type="GO" id="GO:0002949">
    <property type="term" value="P:tRNA threonylcarbamoyladenosine modification"/>
    <property type="evidence" value="ECO:0007669"/>
    <property type="project" value="UniProtKB-UniRule"/>
</dbReference>
<dbReference type="EC" id="2.3.1.234" evidence="8"/>
<dbReference type="Pfam" id="PF00814">
    <property type="entry name" value="TsaD"/>
    <property type="match status" value="1"/>
</dbReference>
<dbReference type="PANTHER" id="PTHR11735:SF6">
    <property type="entry name" value="TRNA N6-ADENOSINE THREONYLCARBAMOYLTRANSFERASE, MITOCHONDRIAL"/>
    <property type="match status" value="1"/>
</dbReference>
<feature type="binding site" evidence="8">
    <location>
        <begin position="146"/>
        <end position="150"/>
    </location>
    <ligand>
        <name>substrate</name>
    </ligand>
</feature>
<dbReference type="PANTHER" id="PTHR11735">
    <property type="entry name" value="TRNA N6-ADENOSINE THREONYLCARBAMOYLTRANSFERASE"/>
    <property type="match status" value="1"/>
</dbReference>
<feature type="binding site" evidence="8">
    <location>
        <position position="128"/>
    </location>
    <ligand>
        <name>Fe cation</name>
        <dbReference type="ChEBI" id="CHEBI:24875"/>
    </ligand>
</feature>
<evidence type="ECO:0000256" key="2">
    <source>
        <dbReference type="ARBA" id="ARBA00022679"/>
    </source>
</evidence>
<dbReference type="SUPFAM" id="SSF53067">
    <property type="entry name" value="Actin-like ATPase domain"/>
    <property type="match status" value="2"/>
</dbReference>
<evidence type="ECO:0000256" key="5">
    <source>
        <dbReference type="ARBA" id="ARBA00023004"/>
    </source>
</evidence>
<keyword evidence="1 8" id="KW-0963">Cytoplasm</keyword>
<dbReference type="AlphaFoldDB" id="A0A0R1SCU2"/>
<comment type="similarity">
    <text evidence="8">Belongs to the KAE1 / TsaD family.</text>
</comment>
<evidence type="ECO:0000256" key="4">
    <source>
        <dbReference type="ARBA" id="ARBA00022723"/>
    </source>
</evidence>
<evidence type="ECO:0000256" key="7">
    <source>
        <dbReference type="ARBA" id="ARBA00048117"/>
    </source>
</evidence>
<dbReference type="EMBL" id="AZEY01000090">
    <property type="protein sequence ID" value="KRL64426.1"/>
    <property type="molecule type" value="Genomic_DNA"/>
</dbReference>
<dbReference type="InterPro" id="IPR022450">
    <property type="entry name" value="TsaD"/>
</dbReference>
<evidence type="ECO:0000256" key="3">
    <source>
        <dbReference type="ARBA" id="ARBA00022694"/>
    </source>
</evidence>
<feature type="binding site" evidence="8">
    <location>
        <position position="192"/>
    </location>
    <ligand>
        <name>substrate</name>
    </ligand>
</feature>
<reference evidence="10 11" key="1">
    <citation type="journal article" date="2015" name="Genome Announc.">
        <title>Expanding the biotechnology potential of lactobacilli through comparative genomics of 213 strains and associated genera.</title>
        <authorList>
            <person name="Sun Z."/>
            <person name="Harris H.M."/>
            <person name="McCann A."/>
            <person name="Guo C."/>
            <person name="Argimon S."/>
            <person name="Zhang W."/>
            <person name="Yang X."/>
            <person name="Jeffery I.B."/>
            <person name="Cooney J.C."/>
            <person name="Kagawa T.F."/>
            <person name="Liu W."/>
            <person name="Song Y."/>
            <person name="Salvetti E."/>
            <person name="Wrobel A."/>
            <person name="Rasinkangas P."/>
            <person name="Parkhill J."/>
            <person name="Rea M.C."/>
            <person name="O'Sullivan O."/>
            <person name="Ritari J."/>
            <person name="Douillard F.P."/>
            <person name="Paul Ross R."/>
            <person name="Yang R."/>
            <person name="Briner A.E."/>
            <person name="Felis G.E."/>
            <person name="de Vos W.M."/>
            <person name="Barrangou R."/>
            <person name="Klaenhammer T.R."/>
            <person name="Caufield P.W."/>
            <person name="Cui Y."/>
            <person name="Zhang H."/>
            <person name="O'Toole P.W."/>
        </authorList>
    </citation>
    <scope>NUCLEOTIDE SEQUENCE [LARGE SCALE GENOMIC DNA]</scope>
    <source>
        <strain evidence="10 11">DSM 14421</strain>
    </source>
</reference>
<dbReference type="FunFam" id="3.30.420.40:FF:000040">
    <property type="entry name" value="tRNA N6-adenosine threonylcarbamoyltransferase"/>
    <property type="match status" value="1"/>
</dbReference>
<dbReference type="PRINTS" id="PR00789">
    <property type="entry name" value="OSIALOPTASE"/>
</dbReference>
<feature type="binding site" evidence="8">
    <location>
        <position position="196"/>
    </location>
    <ligand>
        <name>substrate</name>
    </ligand>
</feature>
<dbReference type="CDD" id="cd24133">
    <property type="entry name" value="ASKHA_NBD_TsaD_bac"/>
    <property type="match status" value="1"/>
</dbReference>
<evidence type="ECO:0000259" key="9">
    <source>
        <dbReference type="Pfam" id="PF00814"/>
    </source>
</evidence>
<keyword evidence="5 8" id="KW-0408">Iron</keyword>
<dbReference type="GO" id="GO:0005737">
    <property type="term" value="C:cytoplasm"/>
    <property type="evidence" value="ECO:0007669"/>
    <property type="project" value="UniProtKB-SubCell"/>
</dbReference>
<comment type="caution">
    <text evidence="10">The sequence shown here is derived from an EMBL/GenBank/DDBJ whole genome shotgun (WGS) entry which is preliminary data.</text>
</comment>
<proteinExistence type="inferred from homology"/>
<sequence>MVDKKGTVKLLARDLVLSFETSCDETSVAVIENGEKILSNIVATQIKSHQRFGGVVPEVASRHHIEQITGCIEDALSEANVSYDDLTSVAVTYGPGLVGALLIGVTAAKVVAWAHHLPLVPVNHLAGHIYGARLVEPIEFPAMALVVSGGHTELVYMPEEGKFEIIGETRDDAAGEAYDKIGRVLGINYPAGKTVDEMAHRGKDTFHFPRAMDHDDNFDFSFSGLKSAFINTVHHADQVHETLNKNDLAASFQQAVIDVLADKTVRALHDYPVKQLILGGGVAANKGLRARLTDELEKFKNTSLELVPLSLCGDNAAMIGAAGEMLYRHGVRGDATLNANPGLEFEWIKVKHEITSV</sequence>
<dbReference type="NCBIfam" id="TIGR03723">
    <property type="entry name" value="T6A_TsaD_YgjD"/>
    <property type="match status" value="1"/>
</dbReference>
<feature type="binding site" evidence="8">
    <location>
        <position position="314"/>
    </location>
    <ligand>
        <name>Fe cation</name>
        <dbReference type="ChEBI" id="CHEBI:24875"/>
    </ligand>
</feature>
<name>A0A0R1SCU2_9LACO</name>
<dbReference type="HAMAP" id="MF_01445">
    <property type="entry name" value="TsaD"/>
    <property type="match status" value="1"/>
</dbReference>
<dbReference type="Proteomes" id="UP000052013">
    <property type="component" value="Unassembled WGS sequence"/>
</dbReference>